<evidence type="ECO:0000256" key="4">
    <source>
        <dbReference type="ARBA" id="ARBA00022989"/>
    </source>
</evidence>
<sequence>MSGNTLDFKLNHYLIITGFVLALLPPVFLEDFTVFQLTQALVYAIAILGLNLLTGFNGQFSLGHSAFYALGAYIAAILMDQWGVAYYWTFIPAGMLCLVAGFLFGLPALRLEGLYLALATFALAVATPQILKYHRFEEITGGVQGIDLDKPVSPLSYLTDDQWLYYFVLVVMVVLFMGARNLIQGRVGRAIIAIRDNPIAAKTMGINIALYKSLTFGVSAFYTGVAGALSAIIIQFVAPDTFTFFLAITFLVGSVIGGITSIFGAIFGGFFVLLVPNLADALGIIDAKGLSWAIYGIFLILAVHVMPGGAAGMARRIAIRFGTYARR</sequence>
<name>A0A451ABK9_9GAMM</name>
<dbReference type="Pfam" id="PF02653">
    <property type="entry name" value="BPD_transp_2"/>
    <property type="match status" value="1"/>
</dbReference>
<dbReference type="AlphaFoldDB" id="A0A451ABK9"/>
<protein>
    <submittedName>
        <fullName evidence="8">Amino acid/amide ABC transporter membrane protein 2, HAAT family</fullName>
    </submittedName>
</protein>
<dbReference type="GO" id="GO:0005886">
    <property type="term" value="C:plasma membrane"/>
    <property type="evidence" value="ECO:0007669"/>
    <property type="project" value="UniProtKB-SubCell"/>
</dbReference>
<feature type="transmembrane region" description="Helical" evidence="6">
    <location>
        <begin position="34"/>
        <end position="53"/>
    </location>
</feature>
<feature type="transmembrane region" description="Helical" evidence="6">
    <location>
        <begin position="60"/>
        <end position="79"/>
    </location>
</feature>
<dbReference type="EMBL" id="CAADFY010000186">
    <property type="protein sequence ID" value="VFK59745.1"/>
    <property type="molecule type" value="Genomic_DNA"/>
</dbReference>
<evidence type="ECO:0000256" key="1">
    <source>
        <dbReference type="ARBA" id="ARBA00004429"/>
    </source>
</evidence>
<feature type="transmembrane region" description="Helical" evidence="6">
    <location>
        <begin position="244"/>
        <end position="275"/>
    </location>
</feature>
<keyword evidence="2" id="KW-1003">Cell membrane</keyword>
<feature type="transmembrane region" description="Helical" evidence="6">
    <location>
        <begin position="287"/>
        <end position="306"/>
    </location>
</feature>
<dbReference type="EMBL" id="CAADFV010000182">
    <property type="protein sequence ID" value="VFK68271.1"/>
    <property type="molecule type" value="Genomic_DNA"/>
</dbReference>
<feature type="transmembrane region" description="Helical" evidence="6">
    <location>
        <begin position="163"/>
        <end position="183"/>
    </location>
</feature>
<feature type="transmembrane region" description="Helical" evidence="6">
    <location>
        <begin position="214"/>
        <end position="238"/>
    </location>
</feature>
<evidence type="ECO:0000313" key="8">
    <source>
        <dbReference type="EMBL" id="VFK63419.1"/>
    </source>
</evidence>
<evidence type="ECO:0000256" key="2">
    <source>
        <dbReference type="ARBA" id="ARBA00022475"/>
    </source>
</evidence>
<dbReference type="PANTHER" id="PTHR30482">
    <property type="entry name" value="HIGH-AFFINITY BRANCHED-CHAIN AMINO ACID TRANSPORT SYSTEM PERMEASE"/>
    <property type="match status" value="1"/>
</dbReference>
<feature type="transmembrane region" description="Helical" evidence="6">
    <location>
        <begin position="85"/>
        <end position="106"/>
    </location>
</feature>
<evidence type="ECO:0000256" key="5">
    <source>
        <dbReference type="ARBA" id="ARBA00023136"/>
    </source>
</evidence>
<proteinExistence type="predicted"/>
<dbReference type="GO" id="GO:0015658">
    <property type="term" value="F:branched-chain amino acid transmembrane transporter activity"/>
    <property type="evidence" value="ECO:0007669"/>
    <property type="project" value="InterPro"/>
</dbReference>
<dbReference type="PANTHER" id="PTHR30482:SF20">
    <property type="entry name" value="HIGH-AFFINITY BRANCHED-CHAIN AMINO ACID TRANSPORT SYSTEM PERMEASE PROTEIN LIVM"/>
    <property type="match status" value="1"/>
</dbReference>
<organism evidence="8">
    <name type="scientific">Candidatus Kentrum sp. TUN</name>
    <dbReference type="NCBI Taxonomy" id="2126343"/>
    <lineage>
        <taxon>Bacteria</taxon>
        <taxon>Pseudomonadati</taxon>
        <taxon>Pseudomonadota</taxon>
        <taxon>Gammaproteobacteria</taxon>
        <taxon>Candidatus Kentrum</taxon>
    </lineage>
</organism>
<dbReference type="EMBL" id="CAADFX010000212">
    <property type="protein sequence ID" value="VFK63419.1"/>
    <property type="molecule type" value="Genomic_DNA"/>
</dbReference>
<feature type="transmembrane region" description="Helical" evidence="6">
    <location>
        <begin position="113"/>
        <end position="131"/>
    </location>
</feature>
<feature type="transmembrane region" description="Helical" evidence="6">
    <location>
        <begin position="12"/>
        <end position="28"/>
    </location>
</feature>
<gene>
    <name evidence="8" type="ORF">BECKTUN1418D_GA0071000_12122</name>
    <name evidence="9" type="ORF">BECKTUN1418E_GA0071001_11822</name>
    <name evidence="7" type="ORF">BECKTUN1418F_GA0071002_11862</name>
</gene>
<keyword evidence="3 6" id="KW-0812">Transmembrane</keyword>
<keyword evidence="4 6" id="KW-1133">Transmembrane helix</keyword>
<comment type="subcellular location">
    <subcellularLocation>
        <location evidence="1">Cell inner membrane</location>
        <topology evidence="1">Multi-pass membrane protein</topology>
    </subcellularLocation>
</comment>
<dbReference type="InterPro" id="IPR001851">
    <property type="entry name" value="ABC_transp_permease"/>
</dbReference>
<evidence type="ECO:0000256" key="3">
    <source>
        <dbReference type="ARBA" id="ARBA00022692"/>
    </source>
</evidence>
<evidence type="ECO:0000256" key="6">
    <source>
        <dbReference type="SAM" id="Phobius"/>
    </source>
</evidence>
<accession>A0A451ABK9</accession>
<reference evidence="8" key="1">
    <citation type="submission" date="2019-02" db="EMBL/GenBank/DDBJ databases">
        <authorList>
            <person name="Gruber-Vodicka R. H."/>
            <person name="Seah K. B. B."/>
        </authorList>
    </citation>
    <scope>NUCLEOTIDE SEQUENCE</scope>
    <source>
        <strain evidence="8">BECK_BY1</strain>
        <strain evidence="9">BECK_BY2</strain>
        <strain evidence="7">BECK_BY3</strain>
    </source>
</reference>
<keyword evidence="5 6" id="KW-0472">Membrane</keyword>
<dbReference type="InterPro" id="IPR043428">
    <property type="entry name" value="LivM-like"/>
</dbReference>
<evidence type="ECO:0000313" key="7">
    <source>
        <dbReference type="EMBL" id="VFK59745.1"/>
    </source>
</evidence>
<dbReference type="CDD" id="cd06581">
    <property type="entry name" value="TM_PBP1_LivM_like"/>
    <property type="match status" value="1"/>
</dbReference>
<evidence type="ECO:0000313" key="9">
    <source>
        <dbReference type="EMBL" id="VFK68271.1"/>
    </source>
</evidence>